<proteinExistence type="predicted"/>
<keyword evidence="1" id="KW-1133">Transmembrane helix</keyword>
<comment type="caution">
    <text evidence="2">The sequence shown here is derived from an EMBL/GenBank/DDBJ whole genome shotgun (WGS) entry which is preliminary data.</text>
</comment>
<protein>
    <submittedName>
        <fullName evidence="2">Uncharacterized protein</fullName>
    </submittedName>
</protein>
<evidence type="ECO:0000313" key="3">
    <source>
        <dbReference type="Proteomes" id="UP000190648"/>
    </source>
</evidence>
<keyword evidence="1" id="KW-0812">Transmembrane</keyword>
<name>A0A1V4J5G5_PATFA</name>
<keyword evidence="3" id="KW-1185">Reference proteome</keyword>
<organism evidence="2 3">
    <name type="scientific">Patagioenas fasciata monilis</name>
    <dbReference type="NCBI Taxonomy" id="372326"/>
    <lineage>
        <taxon>Eukaryota</taxon>
        <taxon>Metazoa</taxon>
        <taxon>Chordata</taxon>
        <taxon>Craniata</taxon>
        <taxon>Vertebrata</taxon>
        <taxon>Euteleostomi</taxon>
        <taxon>Archelosauria</taxon>
        <taxon>Archosauria</taxon>
        <taxon>Dinosauria</taxon>
        <taxon>Saurischia</taxon>
        <taxon>Theropoda</taxon>
        <taxon>Coelurosauria</taxon>
        <taxon>Aves</taxon>
        <taxon>Neognathae</taxon>
        <taxon>Neoaves</taxon>
        <taxon>Columbimorphae</taxon>
        <taxon>Columbiformes</taxon>
        <taxon>Columbidae</taxon>
        <taxon>Patagioenas</taxon>
    </lineage>
</organism>
<feature type="transmembrane region" description="Helical" evidence="1">
    <location>
        <begin position="41"/>
        <end position="60"/>
    </location>
</feature>
<evidence type="ECO:0000313" key="2">
    <source>
        <dbReference type="EMBL" id="OPJ67037.1"/>
    </source>
</evidence>
<dbReference type="Proteomes" id="UP000190648">
    <property type="component" value="Unassembled WGS sequence"/>
</dbReference>
<gene>
    <name evidence="2" type="ORF">AV530_016962</name>
</gene>
<reference evidence="2 3" key="1">
    <citation type="submission" date="2016-02" db="EMBL/GenBank/DDBJ databases">
        <title>Band-tailed pigeon sequencing and assembly.</title>
        <authorList>
            <person name="Soares A.E."/>
            <person name="Novak B.J."/>
            <person name="Rice E.S."/>
            <person name="O'Connell B."/>
            <person name="Chang D."/>
            <person name="Weber S."/>
            <person name="Shapiro B."/>
        </authorList>
    </citation>
    <scope>NUCLEOTIDE SEQUENCE [LARGE SCALE GENOMIC DNA]</scope>
    <source>
        <strain evidence="2">BTP2013</strain>
        <tissue evidence="2">Blood</tissue>
    </source>
</reference>
<accession>A0A1V4J5G5</accession>
<dbReference type="AlphaFoldDB" id="A0A1V4J5G5"/>
<keyword evidence="1" id="KW-0472">Membrane</keyword>
<evidence type="ECO:0000256" key="1">
    <source>
        <dbReference type="SAM" id="Phobius"/>
    </source>
</evidence>
<sequence length="176" mass="20412">MECVFFYNSQQAVIGLQDSLCQVLSLEKKQTSFQETNTLNIFHVILFCFNLGVTSIVFLCPKNNAHPERNIMSYSSVILNEFLYPVLAYNPLYKCFVLIKYPMGESLHHDKFNSKIKMSDLSKGMSLKPLIADSQKNEGKKYCYFKDFIKLNKWTTNTHLKRKPMKGKTDKTKQTV</sequence>
<dbReference type="EMBL" id="LSYS01009367">
    <property type="protein sequence ID" value="OPJ67037.1"/>
    <property type="molecule type" value="Genomic_DNA"/>
</dbReference>